<dbReference type="EMBL" id="MN740021">
    <property type="protein sequence ID" value="QHT84642.1"/>
    <property type="molecule type" value="Genomic_DNA"/>
</dbReference>
<dbReference type="GO" id="GO:0046872">
    <property type="term" value="F:metal ion binding"/>
    <property type="evidence" value="ECO:0007669"/>
    <property type="project" value="UniProtKB-KW"/>
</dbReference>
<evidence type="ECO:0000259" key="8">
    <source>
        <dbReference type="PROSITE" id="PS50879"/>
    </source>
</evidence>
<proteinExistence type="inferred from homology"/>
<organism evidence="9">
    <name type="scientific">viral metagenome</name>
    <dbReference type="NCBI Taxonomy" id="1070528"/>
    <lineage>
        <taxon>unclassified sequences</taxon>
        <taxon>metagenomes</taxon>
        <taxon>organismal metagenomes</taxon>
    </lineage>
</organism>
<dbReference type="CDD" id="cd09280">
    <property type="entry name" value="RNase_HI_eukaryote_like"/>
    <property type="match status" value="1"/>
</dbReference>
<comment type="catalytic activity">
    <reaction evidence="1">
        <text>Endonucleolytic cleavage to 5'-phosphomonoester.</text>
        <dbReference type="EC" id="3.1.26.4"/>
    </reaction>
</comment>
<feature type="domain" description="RNase H type-1" evidence="8">
    <location>
        <begin position="1"/>
        <end position="159"/>
    </location>
</feature>
<name>A0A6C0HVV2_9ZZZZ</name>
<protein>
    <recommendedName>
        <fullName evidence="3">ribonuclease H</fullName>
        <ecNumber evidence="3">3.1.26.4</ecNumber>
    </recommendedName>
</protein>
<keyword evidence="4" id="KW-0540">Nuclease</keyword>
<dbReference type="InterPro" id="IPR002156">
    <property type="entry name" value="RNaseH_domain"/>
</dbReference>
<dbReference type="GO" id="GO:0043137">
    <property type="term" value="P:DNA replication, removal of RNA primer"/>
    <property type="evidence" value="ECO:0007669"/>
    <property type="project" value="TreeGrafter"/>
</dbReference>
<accession>A0A6C0HVV2</accession>
<evidence type="ECO:0000256" key="2">
    <source>
        <dbReference type="ARBA" id="ARBA00005300"/>
    </source>
</evidence>
<evidence type="ECO:0000256" key="7">
    <source>
        <dbReference type="ARBA" id="ARBA00022801"/>
    </source>
</evidence>
<dbReference type="InterPro" id="IPR050092">
    <property type="entry name" value="RNase_H"/>
</dbReference>
<dbReference type="Pfam" id="PF00075">
    <property type="entry name" value="RNase_H"/>
    <property type="match status" value="1"/>
</dbReference>
<keyword evidence="5" id="KW-0479">Metal-binding</keyword>
<evidence type="ECO:0000313" key="9">
    <source>
        <dbReference type="EMBL" id="QHT84642.1"/>
    </source>
</evidence>
<dbReference type="InterPro" id="IPR036397">
    <property type="entry name" value="RNaseH_sf"/>
</dbReference>
<evidence type="ECO:0000256" key="6">
    <source>
        <dbReference type="ARBA" id="ARBA00022759"/>
    </source>
</evidence>
<evidence type="ECO:0000256" key="4">
    <source>
        <dbReference type="ARBA" id="ARBA00022722"/>
    </source>
</evidence>
<comment type="similarity">
    <text evidence="2">Belongs to the RNase H family.</text>
</comment>
<reference evidence="9" key="1">
    <citation type="journal article" date="2020" name="Nature">
        <title>Giant virus diversity and host interactions through global metagenomics.</title>
        <authorList>
            <person name="Schulz F."/>
            <person name="Roux S."/>
            <person name="Paez-Espino D."/>
            <person name="Jungbluth S."/>
            <person name="Walsh D.A."/>
            <person name="Denef V.J."/>
            <person name="McMahon K.D."/>
            <person name="Konstantinidis K.T."/>
            <person name="Eloe-Fadrosh E.A."/>
            <person name="Kyrpides N.C."/>
            <person name="Woyke T."/>
        </authorList>
    </citation>
    <scope>NUCLEOTIDE SEQUENCE</scope>
    <source>
        <strain evidence="9">GVMAG-M-3300023184-177</strain>
    </source>
</reference>
<keyword evidence="7" id="KW-0378">Hydrolase</keyword>
<dbReference type="GO" id="GO:0003676">
    <property type="term" value="F:nucleic acid binding"/>
    <property type="evidence" value="ECO:0007669"/>
    <property type="project" value="InterPro"/>
</dbReference>
<evidence type="ECO:0000256" key="5">
    <source>
        <dbReference type="ARBA" id="ARBA00022723"/>
    </source>
</evidence>
<dbReference type="PROSITE" id="PS50879">
    <property type="entry name" value="RNASE_H_1"/>
    <property type="match status" value="1"/>
</dbReference>
<keyword evidence="6" id="KW-0255">Endonuclease</keyword>
<dbReference type="PANTHER" id="PTHR10642:SF26">
    <property type="entry name" value="RIBONUCLEASE H1"/>
    <property type="match status" value="1"/>
</dbReference>
<dbReference type="GO" id="GO:0004523">
    <property type="term" value="F:RNA-DNA hybrid ribonuclease activity"/>
    <property type="evidence" value="ECO:0007669"/>
    <property type="project" value="UniProtKB-EC"/>
</dbReference>
<evidence type="ECO:0000256" key="3">
    <source>
        <dbReference type="ARBA" id="ARBA00012180"/>
    </source>
</evidence>
<dbReference type="AlphaFoldDB" id="A0A6C0HVV2"/>
<evidence type="ECO:0000256" key="1">
    <source>
        <dbReference type="ARBA" id="ARBA00000077"/>
    </source>
</evidence>
<dbReference type="PANTHER" id="PTHR10642">
    <property type="entry name" value="RIBONUCLEASE H1"/>
    <property type="match status" value="1"/>
</dbReference>
<sequence>MIIYTDGACKNNQNKSIRKGGCGVFFNNNINNISVKLDGPKITNQVAELTACILAIEELINKNINNNINNIIIKTDSMYTINCINTWFDGWKKRDWRKADGKPVDNLELIQKLHNYKTTYNVKLVHVRAHKAEPPKDDPTYDDWYGNMMADKLANDACFI</sequence>
<dbReference type="Gene3D" id="3.30.420.10">
    <property type="entry name" value="Ribonuclease H-like superfamily/Ribonuclease H"/>
    <property type="match status" value="1"/>
</dbReference>
<dbReference type="InterPro" id="IPR012337">
    <property type="entry name" value="RNaseH-like_sf"/>
</dbReference>
<dbReference type="EC" id="3.1.26.4" evidence="3"/>
<dbReference type="SUPFAM" id="SSF53098">
    <property type="entry name" value="Ribonuclease H-like"/>
    <property type="match status" value="1"/>
</dbReference>